<protein>
    <submittedName>
        <fullName evidence="1">AsnC family protein</fullName>
    </submittedName>
</protein>
<name>A0ACD5I044_9EURY</name>
<accession>A0ACD5I044</accession>
<evidence type="ECO:0000313" key="1">
    <source>
        <dbReference type="EMBL" id="XRJ20042.1"/>
    </source>
</evidence>
<dbReference type="EMBL" id="CP137689">
    <property type="protein sequence ID" value="XRJ20042.1"/>
    <property type="molecule type" value="Genomic_DNA"/>
</dbReference>
<proteinExistence type="predicted"/>
<organism evidence="1 2">
    <name type="scientific">Haloferax sp. Atlit-48N</name>
    <dbReference type="NCBI Taxonomy" id="2077198"/>
    <lineage>
        <taxon>Archaea</taxon>
        <taxon>Methanobacteriati</taxon>
        <taxon>Methanobacteriota</taxon>
        <taxon>Stenosarchaea group</taxon>
        <taxon>Halobacteria</taxon>
        <taxon>Halobacteriales</taxon>
        <taxon>Haloferacaceae</taxon>
        <taxon>Haloferax</taxon>
    </lineage>
</organism>
<gene>
    <name evidence="1" type="ORF">DEQ67_001565</name>
</gene>
<sequence>MSDDSGEVVAEFSVLDEADVVTSDDDDTVASAVDNGYEPGSTIDDDDSEDIEFEMPEFVAACRYCQTSFETEEAALEHEWNCDLEPTGECRFCGGTHIRKDVREDHFYSCSEAEEHERKLKRGSRARTMRGQDSKTAVSGLRKFLLPQPHEFSAYLKWANSLSTYFGLISLYKMHDFEEYGNLRAGIEFGGEEWNLEFGYADDPKIAVPDEDTDLSRWDWRLDGDTVPEFMIRLYPETYPSFQEAKDDNRKRAYFRVRPRWPGVKSKSGKNISNPHDILGVDVETRGSYFEFDEYPSLLFEALRELRERQDEFGWNSFTEIDYDALHPEKVHKSSNVTDAELYVRAKKGETGRVFALDGTLHRIALILGGERSGYSKTVRDDRVCEGWYHTSTVCAMRAAEIVGGHELPKEFKHYHVKNPDAVAGTPLENPKIGVSYQNSLYDDTLRFDDVDQLHKELDEALLNVLNWSDLPVTPDHQMYVADDYFSVDGEARMAKVVDNPLPRIAQQQEDEIRMFATAGNLFETDVAITEELVTDGGHISPADLAERIGVHIDTVYRALKRLGDLVIHDYGSVELASKHIANGIVEHIESARRTVEATIEEATDDIIRADTYGHENDPWSRWLRNYVVDRKDGEYCERLELDDQPDRNDIRRIIRSGAMTWAEVTGNDIEDFAREFEVEARARGSGRRFEYLLGDLLGLVGSKNVVTLAR</sequence>
<dbReference type="Proteomes" id="UP000257089">
    <property type="component" value="Chromosome"/>
</dbReference>
<evidence type="ECO:0000313" key="2">
    <source>
        <dbReference type="Proteomes" id="UP000257089"/>
    </source>
</evidence>
<reference evidence="1" key="1">
    <citation type="submission" date="2023-10" db="EMBL/GenBank/DDBJ databases">
        <title>A new archaeal virus that suppresses the transcription of host immunity genes.</title>
        <authorList>
            <person name="Turgeman-Grott I."/>
            <person name="Golan N."/>
            <person name="Neri U."/>
            <person name="Naki D."/>
            <person name="Altman N."/>
            <person name="Eizenshtein K."/>
            <person name="Choudhary D."/>
            <person name="Levi R."/>
            <person name="Himani H."/>
            <person name="Reshef L."/>
            <person name="Papke T.R."/>
            <person name="Gophna U."/>
        </authorList>
    </citation>
    <scope>NUCLEOTIDE SEQUENCE</scope>
    <source>
        <strain evidence="1">Atlit-48N</strain>
    </source>
</reference>